<evidence type="ECO:0000256" key="3">
    <source>
        <dbReference type="SAM" id="Phobius"/>
    </source>
</evidence>
<dbReference type="FunFam" id="3.80.10.10:FF:000383">
    <property type="entry name" value="Leucine-rich repeat receptor protein kinase EMS1"/>
    <property type="match status" value="1"/>
</dbReference>
<feature type="transmembrane region" description="Helical" evidence="3">
    <location>
        <begin position="212"/>
        <end position="234"/>
    </location>
</feature>
<sequence length="920" mass="102210">MEHDGQGFKDTDFTGLTLGDVMSKVNDLEVKSQKSESHALEMEEKFKKSESLLQEMMRRLAVSENQLANMTGLTPGPNQWFRVGSSEAVESSSLPKEYHDEQFVLPRDVYSVVASCHWRTLPFWISLFIIFGFQIFLLVLLLEDQVNWGGDNVLGIPANVETTVRTAQILALIIALFDQDDIRIGIEGLSDGVPSLYNGDGRFERVNVMQWAMAYALRFGQGFLGLFCSFLLLVQAETVFDVLLNFLGVKFVSELDDLAFILGGQGYFGSSLKQCVKATSSATFLREQRPSNSSCSDIKKYANVVGVFTVLIAMAAVFATLAIRQDEGTFSIPQIAVEFGDEVLPYLGLFNGFYKANQNGNFHRRLVYEQVGVDNEHSGKLGWCSNLEDEGEGSGGWIFFTNSANPCAEYIIRSEATKTFDVLEAGATQWYIRDGRPLDYLEVTRVFNAPQDYWRETFDENQRPCEEVHLSGSFKGLQGTGTRSSTFQQLPTMTTMIISENQIPDSSTLAHPIYVGRSSSEVVLFTGRRWVLVEGDKVPNLSRHRNSSSLWDMDGLREFFYGRREFLSMNQSNDWVLLVSEIVEAATNPGSPLGLQWFHPRYDLDSTYNFPFADLTRPQVAKMGCARCDEEANPCAYEGICHDGICTCSNRATGSLCQVVQTVQIPNGAKCELARRIWSESLFDLAVFFGNDTDNDPIRKIDTLARSVSWTVPSKCIMDVLSRQLGTVPMDDSIQGAAVAAQSADSMAAFLCSFDEDLLLERYALAVMYQSWFLLEADFNEHQCNSFGFAVDGSTITCNSEDKVADFVKGSNRLDSTIPPEIFLLSDLESLVFASHNVVGTLPTELGLLTKLTHIDAFGNRLVGQIPSEIGLLTNLVTLNLGYNSFTGSLPAELSNLQNLNNCTIVGNNLTWTNEVAVCQ</sequence>
<dbReference type="Gene3D" id="3.80.10.10">
    <property type="entry name" value="Ribonuclease Inhibitor"/>
    <property type="match status" value="1"/>
</dbReference>
<name>A0AAD2G4B5_9STRA</name>
<feature type="transmembrane region" description="Helical" evidence="3">
    <location>
        <begin position="121"/>
        <end position="142"/>
    </location>
</feature>
<dbReference type="PANTHER" id="PTHR48009:SF4">
    <property type="entry name" value="LEUCINE-RICH REPEAT (LRR) FAMILY PROTEIN"/>
    <property type="match status" value="1"/>
</dbReference>
<dbReference type="InterPro" id="IPR032675">
    <property type="entry name" value="LRR_dom_sf"/>
</dbReference>
<feature type="coiled-coil region" evidence="2">
    <location>
        <begin position="39"/>
        <end position="73"/>
    </location>
</feature>
<comment type="caution">
    <text evidence="4">The sequence shown here is derived from an EMBL/GenBank/DDBJ whole genome shotgun (WGS) entry which is preliminary data.</text>
</comment>
<gene>
    <name evidence="4" type="ORF">CYCCA115_LOCUS19395</name>
</gene>
<evidence type="ECO:0000256" key="1">
    <source>
        <dbReference type="ARBA" id="ARBA00022737"/>
    </source>
</evidence>
<dbReference type="EMBL" id="CAKOGP040002091">
    <property type="protein sequence ID" value="CAJ1961835.1"/>
    <property type="molecule type" value="Genomic_DNA"/>
</dbReference>
<keyword evidence="3" id="KW-1133">Transmembrane helix</keyword>
<dbReference type="SUPFAM" id="SSF52058">
    <property type="entry name" value="L domain-like"/>
    <property type="match status" value="1"/>
</dbReference>
<dbReference type="AlphaFoldDB" id="A0AAD2G4B5"/>
<keyword evidence="5" id="KW-1185">Reference proteome</keyword>
<protein>
    <submittedName>
        <fullName evidence="4">Uncharacterized protein</fullName>
    </submittedName>
</protein>
<organism evidence="4 5">
    <name type="scientific">Cylindrotheca closterium</name>
    <dbReference type="NCBI Taxonomy" id="2856"/>
    <lineage>
        <taxon>Eukaryota</taxon>
        <taxon>Sar</taxon>
        <taxon>Stramenopiles</taxon>
        <taxon>Ochrophyta</taxon>
        <taxon>Bacillariophyta</taxon>
        <taxon>Bacillariophyceae</taxon>
        <taxon>Bacillariophycidae</taxon>
        <taxon>Bacillariales</taxon>
        <taxon>Bacillariaceae</taxon>
        <taxon>Cylindrotheca</taxon>
    </lineage>
</organism>
<dbReference type="Proteomes" id="UP001295423">
    <property type="component" value="Unassembled WGS sequence"/>
</dbReference>
<dbReference type="InterPro" id="IPR053213">
    <property type="entry name" value="RLP29"/>
</dbReference>
<evidence type="ECO:0000313" key="4">
    <source>
        <dbReference type="EMBL" id="CAJ1961835.1"/>
    </source>
</evidence>
<keyword evidence="3" id="KW-0812">Transmembrane</keyword>
<accession>A0AAD2G4B5</accession>
<keyword evidence="2" id="KW-0175">Coiled coil</keyword>
<keyword evidence="1" id="KW-0677">Repeat</keyword>
<keyword evidence="3" id="KW-0472">Membrane</keyword>
<dbReference type="PANTHER" id="PTHR48009">
    <property type="entry name" value="LEUCINE-RICH REPEAT (LRR) FAMILY PROTEIN"/>
    <property type="match status" value="1"/>
</dbReference>
<feature type="transmembrane region" description="Helical" evidence="3">
    <location>
        <begin position="301"/>
        <end position="323"/>
    </location>
</feature>
<evidence type="ECO:0000313" key="5">
    <source>
        <dbReference type="Proteomes" id="UP001295423"/>
    </source>
</evidence>
<proteinExistence type="predicted"/>
<reference evidence="4" key="1">
    <citation type="submission" date="2023-08" db="EMBL/GenBank/DDBJ databases">
        <authorList>
            <person name="Audoor S."/>
            <person name="Bilcke G."/>
        </authorList>
    </citation>
    <scope>NUCLEOTIDE SEQUENCE</scope>
</reference>
<evidence type="ECO:0000256" key="2">
    <source>
        <dbReference type="SAM" id="Coils"/>
    </source>
</evidence>